<gene>
    <name evidence="2" type="ORF">Pla100_39780</name>
</gene>
<keyword evidence="1" id="KW-0732">Signal</keyword>
<reference evidence="2 3" key="1">
    <citation type="submission" date="2019-02" db="EMBL/GenBank/DDBJ databases">
        <title>Deep-cultivation of Planctomycetes and their phenomic and genomic characterization uncovers novel biology.</title>
        <authorList>
            <person name="Wiegand S."/>
            <person name="Jogler M."/>
            <person name="Boedeker C."/>
            <person name="Pinto D."/>
            <person name="Vollmers J."/>
            <person name="Rivas-Marin E."/>
            <person name="Kohn T."/>
            <person name="Peeters S.H."/>
            <person name="Heuer A."/>
            <person name="Rast P."/>
            <person name="Oberbeckmann S."/>
            <person name="Bunk B."/>
            <person name="Jeske O."/>
            <person name="Meyerdierks A."/>
            <person name="Storesund J.E."/>
            <person name="Kallscheuer N."/>
            <person name="Luecker S."/>
            <person name="Lage O.M."/>
            <person name="Pohl T."/>
            <person name="Merkel B.J."/>
            <person name="Hornburger P."/>
            <person name="Mueller R.-W."/>
            <person name="Bruemmer F."/>
            <person name="Labrenz M."/>
            <person name="Spormann A.M."/>
            <person name="Op Den Camp H."/>
            <person name="Overmann J."/>
            <person name="Amann R."/>
            <person name="Jetten M.S.M."/>
            <person name="Mascher T."/>
            <person name="Medema M.H."/>
            <person name="Devos D.P."/>
            <person name="Kaster A.-K."/>
            <person name="Ovreas L."/>
            <person name="Rohde M."/>
            <person name="Galperin M.Y."/>
            <person name="Jogler C."/>
        </authorList>
    </citation>
    <scope>NUCLEOTIDE SEQUENCE [LARGE SCALE GENOMIC DNA]</scope>
    <source>
        <strain evidence="2 3">Pla100</strain>
    </source>
</reference>
<name>A0A5C6A4K1_9BACT</name>
<sequence length="486" mass="53247" precursor="true">MHRRLNAYVVVFAICLFGLATRNVASQDASDSGLRAGAVVVDITPQTYPVESAGSMTPRSVRHAHDPLHARCLVLNDGKTRIALVTCDSCMIPREVFDAAKQKASVATGIAADHILCSATHTHSAVSATPVFQSPAQDDYLPFLIDRIAEGIVSADSQAAPAEIGWAIGSNPRQVFNRRWYLRSRIKIDDPFERGTDRVQMNPPRNHPSLLQPAGPIDPEVVVLSVRSLDGRPIATWANYSLHYVGGVPGDMLSADYFGEFASQFESMIGAEPSDPPFVAAMTNGTSGDINNINFFEGSDRQEPFEQIRIVANDVARSAVVAYKRIEYDDSATLDMSESVIELAVRKPDNEELARANRLIEQAGPGPWNDRRLIYAGETLDMANYPDTVKVKLQAIRIGGLAIVTTPCETFVETGLAIKKLSPFKPTFTIELANGYNGYLPTAEHHALGGYETWRAKSSYLAADAEEKIRSELLRMLERLEQSASR</sequence>
<evidence type="ECO:0000313" key="3">
    <source>
        <dbReference type="Proteomes" id="UP000316213"/>
    </source>
</evidence>
<dbReference type="Proteomes" id="UP000316213">
    <property type="component" value="Unassembled WGS sequence"/>
</dbReference>
<feature type="signal peptide" evidence="1">
    <location>
        <begin position="1"/>
        <end position="25"/>
    </location>
</feature>
<accession>A0A5C6A4K1</accession>
<dbReference type="RefSeq" id="WP_231603236.1">
    <property type="nucleotide sequence ID" value="NZ_SJPM01000008.1"/>
</dbReference>
<proteinExistence type="predicted"/>
<protein>
    <submittedName>
        <fullName evidence="2">Neutral/alkaline non-lysosomal ceramidase</fullName>
    </submittedName>
</protein>
<keyword evidence="3" id="KW-1185">Reference proteome</keyword>
<dbReference type="AlphaFoldDB" id="A0A5C6A4K1"/>
<dbReference type="EMBL" id="SJPM01000008">
    <property type="protein sequence ID" value="TWT94366.1"/>
    <property type="molecule type" value="Genomic_DNA"/>
</dbReference>
<evidence type="ECO:0000313" key="2">
    <source>
        <dbReference type="EMBL" id="TWT94366.1"/>
    </source>
</evidence>
<comment type="caution">
    <text evidence="2">The sequence shown here is derived from an EMBL/GenBank/DDBJ whole genome shotgun (WGS) entry which is preliminary data.</text>
</comment>
<feature type="chain" id="PRO_5023076646" evidence="1">
    <location>
        <begin position="26"/>
        <end position="486"/>
    </location>
</feature>
<evidence type="ECO:0000256" key="1">
    <source>
        <dbReference type="SAM" id="SignalP"/>
    </source>
</evidence>
<organism evidence="2 3">
    <name type="scientific">Neorhodopirellula pilleata</name>
    <dbReference type="NCBI Taxonomy" id="2714738"/>
    <lineage>
        <taxon>Bacteria</taxon>
        <taxon>Pseudomonadati</taxon>
        <taxon>Planctomycetota</taxon>
        <taxon>Planctomycetia</taxon>
        <taxon>Pirellulales</taxon>
        <taxon>Pirellulaceae</taxon>
        <taxon>Neorhodopirellula</taxon>
    </lineage>
</organism>